<dbReference type="InterPro" id="IPR038765">
    <property type="entry name" value="Papain-like_cys_pep_sf"/>
</dbReference>
<dbReference type="RefSeq" id="WP_134484675.1">
    <property type="nucleotide sequence ID" value="NZ_LR216287.1"/>
</dbReference>
<gene>
    <name evidence="1" type="ORF">NFRAN_2162</name>
</gene>
<organism evidence="1 2">
    <name type="scientific">Candidatus Nitrosocosmicus franklandianus</name>
    <dbReference type="NCBI Taxonomy" id="1798806"/>
    <lineage>
        <taxon>Archaea</taxon>
        <taxon>Nitrososphaerota</taxon>
        <taxon>Nitrososphaeria</taxon>
        <taxon>Nitrososphaerales</taxon>
        <taxon>Nitrososphaeraceae</taxon>
        <taxon>Candidatus Nitrosocosmicus</taxon>
    </lineage>
</organism>
<keyword evidence="2" id="KW-1185">Reference proteome</keyword>
<dbReference type="Proteomes" id="UP000294299">
    <property type="component" value="Chromosome NFRAN"/>
</dbReference>
<dbReference type="SUPFAM" id="SSF54001">
    <property type="entry name" value="Cysteine proteinases"/>
    <property type="match status" value="1"/>
</dbReference>
<accession>A0A484ICF3</accession>
<sequence length="441" mass="50687">MPLVLPLSHEPDPDYIGRLGDQLKMQLFETSLFNSGTRPNPDPNEVKQGAVGTCPLIAVLVATAHVSRTKKIIVDMVKENRPANNFVFLTIRTREIFEYRPHPQDYNKQNTSANMDFDYRTWDYLKDKKGNILKDDGGQPIRKTKKEFLVFLEKDGDYQVEIEDVFGTKVEKYIRKTKNKEKNKRSGPMHFFDSDGQLNDEILPLLPHDLDPINNFAKKKSPVPGFRNKKWFTVKFRTKPAVAVTPVLYTINGELYYASSINGNLWPSIIEKAYVAIYGKYPTTGGIQEIRGDVRFQRTYQNLWHDITPEKAMEDVVGPALQFVIRHHPDWREERDVGNFDLPTLTTDRVLRSRLQRHNELPTIVATLPNTTTLVTIPGVQGEQELNANHAFAVVGYNRSRDLIQLRDAMFPATITIRFRDLRADFYILIQPVLGKSKKSK</sequence>
<evidence type="ECO:0000313" key="1">
    <source>
        <dbReference type="EMBL" id="VFJ14484.1"/>
    </source>
</evidence>
<proteinExistence type="predicted"/>
<dbReference type="EMBL" id="LR216287">
    <property type="protein sequence ID" value="VFJ14484.1"/>
    <property type="molecule type" value="Genomic_DNA"/>
</dbReference>
<dbReference type="GeneID" id="39421411"/>
<evidence type="ECO:0008006" key="3">
    <source>
        <dbReference type="Google" id="ProtNLM"/>
    </source>
</evidence>
<protein>
    <recommendedName>
        <fullName evidence="3">Calpain catalytic domain-containing protein</fullName>
    </recommendedName>
</protein>
<reference evidence="1 2" key="1">
    <citation type="submission" date="2019-02" db="EMBL/GenBank/DDBJ databases">
        <authorList>
            <person name="Lehtovirta-Morley E L."/>
        </authorList>
    </citation>
    <scope>NUCLEOTIDE SEQUENCE [LARGE SCALE GENOMIC DNA]</scope>
    <source>
        <strain evidence="1">NFRAN1</strain>
    </source>
</reference>
<dbReference type="AlphaFoldDB" id="A0A484ICF3"/>
<name>A0A484ICF3_9ARCH</name>
<dbReference type="KEGG" id="nfn:NFRAN_2162"/>
<evidence type="ECO:0000313" key="2">
    <source>
        <dbReference type="Proteomes" id="UP000294299"/>
    </source>
</evidence>